<feature type="coiled-coil region" evidence="1">
    <location>
        <begin position="76"/>
        <end position="139"/>
    </location>
</feature>
<proteinExistence type="predicted"/>
<evidence type="ECO:0000313" key="3">
    <source>
        <dbReference type="Proteomes" id="UP000239415"/>
    </source>
</evidence>
<gene>
    <name evidence="2" type="ORF">CLV67_14228</name>
</gene>
<dbReference type="Proteomes" id="UP000239415">
    <property type="component" value="Unassembled WGS sequence"/>
</dbReference>
<comment type="caution">
    <text evidence="2">The sequence shown here is derived from an EMBL/GenBank/DDBJ whole genome shotgun (WGS) entry which is preliminary data.</text>
</comment>
<dbReference type="EMBL" id="PVMZ01000042">
    <property type="protein sequence ID" value="PRX07353.1"/>
    <property type="molecule type" value="Genomic_DNA"/>
</dbReference>
<dbReference type="AlphaFoldDB" id="A0A2T0JIA4"/>
<reference evidence="2 3" key="1">
    <citation type="submission" date="2018-03" db="EMBL/GenBank/DDBJ databases">
        <title>Genomic Encyclopedia of Archaeal and Bacterial Type Strains, Phase II (KMG-II): from individual species to whole genera.</title>
        <authorList>
            <person name="Goeker M."/>
        </authorList>
    </citation>
    <scope>NUCLEOTIDE SEQUENCE [LARGE SCALE GENOMIC DNA]</scope>
    <source>
        <strain evidence="2 3">DSM 43146</strain>
    </source>
</reference>
<dbReference type="OrthoDB" id="2183194at2"/>
<protein>
    <submittedName>
        <fullName evidence="2">Uncharacterized protein</fullName>
    </submittedName>
</protein>
<evidence type="ECO:0000313" key="2">
    <source>
        <dbReference type="EMBL" id="PRX07353.1"/>
    </source>
</evidence>
<accession>A0A2T0JIA4</accession>
<dbReference type="RefSeq" id="WP_106330919.1">
    <property type="nucleotide sequence ID" value="NZ_BOMO01000163.1"/>
</dbReference>
<keyword evidence="3" id="KW-1185">Reference proteome</keyword>
<keyword evidence="1" id="KW-0175">Coiled coil</keyword>
<organism evidence="2 3">
    <name type="scientific">Actinoplanes italicus</name>
    <dbReference type="NCBI Taxonomy" id="113567"/>
    <lineage>
        <taxon>Bacteria</taxon>
        <taxon>Bacillati</taxon>
        <taxon>Actinomycetota</taxon>
        <taxon>Actinomycetes</taxon>
        <taxon>Micromonosporales</taxon>
        <taxon>Micromonosporaceae</taxon>
        <taxon>Actinoplanes</taxon>
    </lineage>
</organism>
<name>A0A2T0JIA4_9ACTN</name>
<evidence type="ECO:0000256" key="1">
    <source>
        <dbReference type="SAM" id="Coils"/>
    </source>
</evidence>
<sequence length="723" mass="75565">MTRKVKVELAAEVAPYISGVKAATAATEDLGDELAETARKGEGLEKATEDLGESLEDVKTDADRAGDAIDDMGDAARRAARHVDKLDSEIAEARRELERLSEEWVRADEASRVDLTQGITALEGKLRDLKKNRSIQEALIPKIEPGEVFEEFGKSVTATAKSSSSLGSAGIAIGATIAAAAAPVIGGSITGALIGGVGLGGIVGGVALAAQDPAIKAKGKELGQNFFEGLKDEADGAFAKPVMDAIDDLESAAATSLPKIGKIFDNTAPGLEAFTDSVIDAGDALIDSFVVASGESEEPLRALGDLVETVFGEVGEMITELSDNAEDGAKSLDLLADTFSLVADTLTVVLEALTWGGGKMKDFTDSVQAHLWLLEDFIPGLDLTADGFDKGSEAALNYRAEQDNLYATTLDVEVGTKDLSVATSELADKQTAAAKAADGQRAALVELSKELTGELDPVSQLLDAQNKLTDAQKASAKAIKKHGEDSEEAEKATRDLAKAAIDLQGKAGALGDTFDGRVSAGMRATLRAAGLTETQINNLERQFREAKGAGDQFAKSYQAKVSVSGIVNASKDVRDLQKQINQLRGKTVPINIRVTKHGEITYGNQASAYMAEGGPVVGPGPKGVDSEVRVLAPGEHVMTAAEVDAMGGHRAVEQMRADVLSGRPGAATSRVMPASAPQRVVVEVRGGIDLSRADATAFGQLMASTLRTEQAIRTEVKTILAKT</sequence>